<name>A0A840R2E5_9GAMM</name>
<dbReference type="AlphaFoldDB" id="A0A840R2E5"/>
<feature type="transmembrane region" description="Helical" evidence="1">
    <location>
        <begin position="191"/>
        <end position="208"/>
    </location>
</feature>
<comment type="caution">
    <text evidence="2">The sequence shown here is derived from an EMBL/GenBank/DDBJ whole genome shotgun (WGS) entry which is preliminary data.</text>
</comment>
<dbReference type="EMBL" id="JACHHW010000002">
    <property type="protein sequence ID" value="MBB5186640.1"/>
    <property type="molecule type" value="Genomic_DNA"/>
</dbReference>
<reference evidence="2 3" key="1">
    <citation type="submission" date="2020-08" db="EMBL/GenBank/DDBJ databases">
        <title>Genomic Encyclopedia of Type Strains, Phase IV (KMG-IV): sequencing the most valuable type-strain genomes for metagenomic binning, comparative biology and taxonomic classification.</title>
        <authorList>
            <person name="Goeker M."/>
        </authorList>
    </citation>
    <scope>NUCLEOTIDE SEQUENCE [LARGE SCALE GENOMIC DNA]</scope>
    <source>
        <strain evidence="2 3">DSM 25701</strain>
    </source>
</reference>
<sequence length="229" mass="24408">MDVLKSVGIVAAFKGFLIFLLYGFITTAVIAGAYGLESDLPKSVVATLEGPISIYTFGWLSIVGLVLLAIVTKLGKKDCDFIINRPKRIFWVALPICEAAIALGIVIGGTLLGVAISSHILIAATLTSTKIYPQFYALAAFMFLITYPVGYFTIALIDTKKTVFFWLNVSALVYAAFIVATLYFTLPVKDASLAGLQAVILIAGYAFLSHSRPVITSQASGTPKNGAPS</sequence>
<feature type="transmembrane region" description="Helical" evidence="1">
    <location>
        <begin position="12"/>
        <end position="34"/>
    </location>
</feature>
<gene>
    <name evidence="2" type="ORF">HNQ57_000901</name>
</gene>
<protein>
    <submittedName>
        <fullName evidence="2">Flp pilus assembly pilin Flp</fullName>
    </submittedName>
</protein>
<evidence type="ECO:0000313" key="3">
    <source>
        <dbReference type="Proteomes" id="UP000536640"/>
    </source>
</evidence>
<organism evidence="2 3">
    <name type="scientific">Zhongshania antarctica</name>
    <dbReference type="NCBI Taxonomy" id="641702"/>
    <lineage>
        <taxon>Bacteria</taxon>
        <taxon>Pseudomonadati</taxon>
        <taxon>Pseudomonadota</taxon>
        <taxon>Gammaproteobacteria</taxon>
        <taxon>Cellvibrionales</taxon>
        <taxon>Spongiibacteraceae</taxon>
        <taxon>Zhongshania</taxon>
    </lineage>
</organism>
<dbReference type="RefSeq" id="WP_184461414.1">
    <property type="nucleotide sequence ID" value="NZ_JACHHW010000002.1"/>
</dbReference>
<evidence type="ECO:0000256" key="1">
    <source>
        <dbReference type="SAM" id="Phobius"/>
    </source>
</evidence>
<accession>A0A840R2E5</accession>
<evidence type="ECO:0000313" key="2">
    <source>
        <dbReference type="EMBL" id="MBB5186640.1"/>
    </source>
</evidence>
<keyword evidence="1" id="KW-0472">Membrane</keyword>
<keyword evidence="3" id="KW-1185">Reference proteome</keyword>
<keyword evidence="1" id="KW-0812">Transmembrane</keyword>
<feature type="transmembrane region" description="Helical" evidence="1">
    <location>
        <begin position="164"/>
        <end position="185"/>
    </location>
</feature>
<dbReference type="Proteomes" id="UP000536640">
    <property type="component" value="Unassembled WGS sequence"/>
</dbReference>
<keyword evidence="1" id="KW-1133">Transmembrane helix</keyword>
<feature type="transmembrane region" description="Helical" evidence="1">
    <location>
        <begin position="54"/>
        <end position="71"/>
    </location>
</feature>
<feature type="transmembrane region" description="Helical" evidence="1">
    <location>
        <begin position="92"/>
        <end position="116"/>
    </location>
</feature>
<proteinExistence type="predicted"/>
<feature type="transmembrane region" description="Helical" evidence="1">
    <location>
        <begin position="136"/>
        <end position="157"/>
    </location>
</feature>